<dbReference type="GeneID" id="20666138"/>
<dbReference type="RefSeq" id="XP_009551657.1">
    <property type="nucleotide sequence ID" value="XM_009553362.1"/>
</dbReference>
<dbReference type="eggNOG" id="ENOG502S8UP">
    <property type="taxonomic scope" value="Eukaryota"/>
</dbReference>
<name>W4JVB0_HETIT</name>
<proteinExistence type="predicted"/>
<evidence type="ECO:0000313" key="1">
    <source>
        <dbReference type="EMBL" id="ETW76786.1"/>
    </source>
</evidence>
<evidence type="ECO:0008006" key="3">
    <source>
        <dbReference type="Google" id="ProtNLM"/>
    </source>
</evidence>
<sequence length="366" mass="41912">MDSLPYERLDAIVSKMHHFKDLLQIRTLNKTFCALATPRVFREVIVTKHFTSAAVFDEILQNDAIAQSIETITFREGGDHEYAHVQIRDTVPGPKSNLEISLKSLTSSFARIHDLPRLKNLVLSFYREPKLLLQSTILSAILSRPHPLSLSSLALDGLMSLHDSIYDLPSFKGLFGSLSSLMITTKFTGDPKSHSRNAYIRFWEQGIQHSVLGSLSHSLTSFILHSDVDVGIVPRLDFSQATFPVLEFLWLGRILFNAVTHVEDFILQLRLKTRRTKPRQWSHIWDYFAEELKALGTLKVESESHWFEDYSDSDLDDGEPMNYVQLKEGRQGTRYAYSAMEGSPYDDSDARALQKFWCLIHPEDEY</sequence>
<dbReference type="KEGG" id="hir:HETIRDRAFT_106182"/>
<dbReference type="HOGENOM" id="CLU_052543_2_1_1"/>
<dbReference type="InParanoid" id="W4JVB0"/>
<dbReference type="EMBL" id="KI925464">
    <property type="protein sequence ID" value="ETW76786.1"/>
    <property type="molecule type" value="Genomic_DNA"/>
</dbReference>
<dbReference type="Proteomes" id="UP000030671">
    <property type="component" value="Unassembled WGS sequence"/>
</dbReference>
<keyword evidence="2" id="KW-1185">Reference proteome</keyword>
<organism evidence="1 2">
    <name type="scientific">Heterobasidion irregulare (strain TC 32-1)</name>
    <dbReference type="NCBI Taxonomy" id="747525"/>
    <lineage>
        <taxon>Eukaryota</taxon>
        <taxon>Fungi</taxon>
        <taxon>Dikarya</taxon>
        <taxon>Basidiomycota</taxon>
        <taxon>Agaricomycotina</taxon>
        <taxon>Agaricomycetes</taxon>
        <taxon>Russulales</taxon>
        <taxon>Bondarzewiaceae</taxon>
        <taxon>Heterobasidion</taxon>
        <taxon>Heterobasidion annosum species complex</taxon>
    </lineage>
</organism>
<dbReference type="AlphaFoldDB" id="W4JVB0"/>
<protein>
    <recommendedName>
        <fullName evidence="3">F-box domain-containing protein</fullName>
    </recommendedName>
</protein>
<evidence type="ECO:0000313" key="2">
    <source>
        <dbReference type="Proteomes" id="UP000030671"/>
    </source>
</evidence>
<dbReference type="OrthoDB" id="2858653at2759"/>
<gene>
    <name evidence="1" type="ORF">HETIRDRAFT_106182</name>
</gene>
<reference evidence="1 2" key="1">
    <citation type="journal article" date="2012" name="New Phytol.">
        <title>Insight into trade-off between wood decay and parasitism from the genome of a fungal forest pathogen.</title>
        <authorList>
            <person name="Olson A."/>
            <person name="Aerts A."/>
            <person name="Asiegbu F."/>
            <person name="Belbahri L."/>
            <person name="Bouzid O."/>
            <person name="Broberg A."/>
            <person name="Canback B."/>
            <person name="Coutinho P.M."/>
            <person name="Cullen D."/>
            <person name="Dalman K."/>
            <person name="Deflorio G."/>
            <person name="van Diepen L.T."/>
            <person name="Dunand C."/>
            <person name="Duplessis S."/>
            <person name="Durling M."/>
            <person name="Gonthier P."/>
            <person name="Grimwood J."/>
            <person name="Fossdal C.G."/>
            <person name="Hansson D."/>
            <person name="Henrissat B."/>
            <person name="Hietala A."/>
            <person name="Himmelstrand K."/>
            <person name="Hoffmeister D."/>
            <person name="Hogberg N."/>
            <person name="James T.Y."/>
            <person name="Karlsson M."/>
            <person name="Kohler A."/>
            <person name="Kues U."/>
            <person name="Lee Y.H."/>
            <person name="Lin Y.C."/>
            <person name="Lind M."/>
            <person name="Lindquist E."/>
            <person name="Lombard V."/>
            <person name="Lucas S."/>
            <person name="Lunden K."/>
            <person name="Morin E."/>
            <person name="Murat C."/>
            <person name="Park J."/>
            <person name="Raffaello T."/>
            <person name="Rouze P."/>
            <person name="Salamov A."/>
            <person name="Schmutz J."/>
            <person name="Solheim H."/>
            <person name="Stahlberg J."/>
            <person name="Velez H."/>
            <person name="de Vries R.P."/>
            <person name="Wiebenga A."/>
            <person name="Woodward S."/>
            <person name="Yakovlev I."/>
            <person name="Garbelotto M."/>
            <person name="Martin F."/>
            <person name="Grigoriev I.V."/>
            <person name="Stenlid J."/>
        </authorList>
    </citation>
    <scope>NUCLEOTIDE SEQUENCE [LARGE SCALE GENOMIC DNA]</scope>
    <source>
        <strain evidence="1 2">TC 32-1</strain>
    </source>
</reference>
<accession>W4JVB0</accession>